<dbReference type="Pfam" id="PF05939">
    <property type="entry name" value="Phage_min_tail"/>
    <property type="match status" value="1"/>
</dbReference>
<name>K7XZ92_9CAUD</name>
<sequence length="114" mass="12764">MATFPSISPDYGARKNSAPTVRKVQFGDGYETRLTMGLNQNPKQWSLSFVNITETDSDTIEAFLDARAADNASFDWQPPGSSVAYKWVCESWSKSIPYANRATINATFREVFEP</sequence>
<reference evidence="1" key="1">
    <citation type="journal article" date="2013" name="Appl. Environ. Microbiol.">
        <title>Reconstruction of novel cyanobacterial siphovirus genomes from mediterranean metagenomic fosmids.</title>
        <authorList>
            <person name="Mizuno C.M."/>
            <person name="Rodriguez-Valera F."/>
            <person name="Garcia-Heredia I."/>
            <person name="Martin-Cuadrado A.B."/>
            <person name="Ghai R."/>
        </authorList>
    </citation>
    <scope>NUCLEOTIDE SEQUENCE</scope>
</reference>
<proteinExistence type="predicted"/>
<evidence type="ECO:0000313" key="1">
    <source>
        <dbReference type="EMBL" id="AFX83910.1"/>
    </source>
</evidence>
<organism evidence="1">
    <name type="scientific">uncultured Mediterranean phage MEDS5 group</name>
    <dbReference type="NCBI Taxonomy" id="1262075"/>
    <lineage>
        <taxon>Viruses</taxon>
        <taxon>Duplodnaviria</taxon>
        <taxon>Heunggongvirae</taxon>
        <taxon>Uroviricota</taxon>
        <taxon>Caudoviricetes</taxon>
        <taxon>environmental samples</taxon>
    </lineage>
</organism>
<accession>K7XZ92</accession>
<dbReference type="InterPro" id="IPR010265">
    <property type="entry name" value="Phage_lambda_TipM"/>
</dbReference>
<gene>
    <name evidence="1" type="ORF">MedDCM-OCT-S15-C5-cds13</name>
</gene>
<protein>
    <submittedName>
        <fullName evidence="1">Putative phage minor tail protein</fullName>
    </submittedName>
</protein>
<dbReference type="EMBL" id="JX536274">
    <property type="protein sequence ID" value="AFX83910.1"/>
    <property type="molecule type" value="Genomic_DNA"/>
</dbReference>